<dbReference type="Proteomes" id="UP001447188">
    <property type="component" value="Unassembled WGS sequence"/>
</dbReference>
<proteinExistence type="predicted"/>
<feature type="repeat" description="ANK" evidence="3">
    <location>
        <begin position="1565"/>
        <end position="1597"/>
    </location>
</feature>
<feature type="repeat" description="ANK" evidence="3">
    <location>
        <begin position="1532"/>
        <end position="1564"/>
    </location>
</feature>
<dbReference type="EMBL" id="JBBBZM010000092">
    <property type="protein sequence ID" value="KAL0634535.1"/>
    <property type="molecule type" value="Genomic_DNA"/>
</dbReference>
<feature type="repeat" description="ANK" evidence="3">
    <location>
        <begin position="1268"/>
        <end position="1300"/>
    </location>
</feature>
<keyword evidence="1" id="KW-0677">Repeat</keyword>
<dbReference type="Gene3D" id="1.25.40.20">
    <property type="entry name" value="Ankyrin repeat-containing domain"/>
    <property type="match status" value="7"/>
</dbReference>
<feature type="repeat" description="ANK" evidence="3">
    <location>
        <begin position="1499"/>
        <end position="1531"/>
    </location>
</feature>
<feature type="repeat" description="ANK" evidence="3">
    <location>
        <begin position="1400"/>
        <end position="1432"/>
    </location>
</feature>
<dbReference type="Pfam" id="PF00023">
    <property type="entry name" value="Ank"/>
    <property type="match status" value="1"/>
</dbReference>
<keyword evidence="4" id="KW-0472">Membrane</keyword>
<keyword evidence="2 3" id="KW-0040">ANK repeat</keyword>
<gene>
    <name evidence="5" type="ORF">Q9L58_006554</name>
</gene>
<evidence type="ECO:0000256" key="4">
    <source>
        <dbReference type="SAM" id="Phobius"/>
    </source>
</evidence>
<feature type="repeat" description="ANK" evidence="3">
    <location>
        <begin position="1301"/>
        <end position="1333"/>
    </location>
</feature>
<evidence type="ECO:0000313" key="5">
    <source>
        <dbReference type="EMBL" id="KAL0634535.1"/>
    </source>
</evidence>
<feature type="repeat" description="ANK" evidence="3">
    <location>
        <begin position="1169"/>
        <end position="1202"/>
    </location>
</feature>
<dbReference type="InterPro" id="IPR036770">
    <property type="entry name" value="Ankyrin_rpt-contain_sf"/>
</dbReference>
<name>A0ABR3GF32_9PEZI</name>
<dbReference type="PANTHER" id="PTHR24171:SF10">
    <property type="entry name" value="ANKYRIN REPEAT DOMAIN-CONTAINING PROTEIN 29-LIKE"/>
    <property type="match status" value="1"/>
</dbReference>
<evidence type="ECO:0000313" key="6">
    <source>
        <dbReference type="Proteomes" id="UP001447188"/>
    </source>
</evidence>
<sequence>MRRTILVPSSVLDMLSVLRNRRHPNGFDSGSASPKLHHSLNQHEQNLTTTQPIPYYEHPSAIVTRIAARTSSFPVSSTRHASPTTSFPALSRFFGSLLIVSRIPLVHAGGIGDELSNNIISDFAPFLALFGEQVTKQFMSQSMGVADNIIFAMAPLGIITAIVGAIRVGGPKSLTAIIGRARESRSAVEIELMSSTSTDVCELWDGMAVVRALGAPPIIELIYVTPRDIEYGVIAPETLKIWTEGNFGIYDFDTAIATGQSSILELESTNNPGLPGDRSGGSAPNLSLNVGGNTIPDIEFVAVAAFGVMLQLGVIAFVVLIAFLPPWRLMFQKEGYVVAVHAPLVISGTVALVIGMYLCSHIIDRSTTEESWKVKEMAQAQVQVAWLQKGGVVNDQVFQSYALFPPVLGRENSPRTQLVGLVMRLFSNIHHYFPILQRFILDKLAATSRSFLHVLTSSSCMIYSARIFRTVACVALIPVIIVECFVPSYLSNAMVRALHGFADLLRRLVTFAQSVSRVLGATSRVLRVLSPFQRKWRAPSGMHRNRNPRLSIRTSRQTKTSDQYSVVVMAVMVSLFGFVAQLLGLRGMHWSVTVSQLGATAIMTVLRATIRRNIIHNPRTEKLNLGYELDWMAREGIKKCTRWSVVTWGFDRPIQQHPENTVAAATMTARRRLAALSKWPSQWHATVDSTTDAIQETMNFMFSNPDITLKGDWSMLDHWEWKLVIEVGVRGSDTTCLEEITLSLKRTKLLDGPWGPWRVVKSEIEAVLGLWMLHFKDLESTGAGDENVPIADLSDWQNEEDGFLRGKPILRILGPYDGIGRMVYDHWIGRKTNYVKVKDIDGLTRGDTRACHMVIAQSSHNTQPNTPVLGVITTTALERLCGQVIYSVFMSNLSDHITIGGKVTLQQGDRGDKSSFGLSCASLLGLVEIVERVGLADTEEAYISIAPALSRSGNLPISPNNTQALFRGIIEAINSRIADGQLDDAEMWLLWLLHSVELAVDVYKSQCDWRNAGEVYLQLRRESEKLLQKTDHFEDIDRRIALFCESVFVSIAPSPTVVGSHQPMLSKTLDLVGTCMASVLGQISEITLVKWKQLASSWSAAVGVWGLSEAARDGNGLRLELLLLQGLSSIEECGNDRRTPLIEACIAGHAAVVGQLIRNGADTNTKDYRDQTPLHHASQKGHTSVVQLLLLSGGLAINSRDRMGQSALDYAVQQNVGQIVKLLLFYGAEDLNGKAKGQWHTASVHGSEAGINQMIDKGLDLNLTDGEYGRTPLHWAVWNASDGTVKRLIEIGVKVDIRDQCGDSPLHIAAMGGSVVVVKRLLSKRVMIDATGERQETSLHRAASVGNELIVDLLLANKAHINARDESQQTPIHLAAQNGHTETAQLLINRGANQWAKDDSQRTALHHAAFHGHTAMAYLLLERGCVLEDRANQQLTALQYAASNGHTKTAELLIDLDADIESRDDSKNTPLHHAASAGHTATVDLLLNAGAETDVRDDSRMTPLHHAAWNGHTATLQLLLDHGAANAAKNISQQTPLHLAASNGYTATAQLLLDWGTNKEAKDDSQNTPLHDAVSNGHTNTARLLIDRGSEIDARNHSQRTPLHFAASDGHITTAQLLLERGAQKEANDNSQRTPLHEAAVNGHTPTVQLLLDWGADKSAKCNSQLTPLHYAASKGHTATVRLLLDRRANRNAVDIMGYTPIDLARSGDHIAAVERLER</sequence>
<evidence type="ECO:0000256" key="1">
    <source>
        <dbReference type="ARBA" id="ARBA00022737"/>
    </source>
</evidence>
<feature type="transmembrane region" description="Helical" evidence="4">
    <location>
        <begin position="145"/>
        <end position="166"/>
    </location>
</feature>
<feature type="repeat" description="ANK" evidence="3">
    <location>
        <begin position="1598"/>
        <end position="1630"/>
    </location>
</feature>
<reference evidence="5 6" key="1">
    <citation type="submission" date="2024-02" db="EMBL/GenBank/DDBJ databases">
        <title>Discinaceae phylogenomics.</title>
        <authorList>
            <person name="Dirks A.C."/>
            <person name="James T.Y."/>
        </authorList>
    </citation>
    <scope>NUCLEOTIDE SEQUENCE [LARGE SCALE GENOMIC DNA]</scope>
    <source>
        <strain evidence="5 6">ACD0624</strain>
    </source>
</reference>
<feature type="repeat" description="ANK" evidence="3">
    <location>
        <begin position="1631"/>
        <end position="1663"/>
    </location>
</feature>
<feature type="repeat" description="ANK" evidence="3">
    <location>
        <begin position="1367"/>
        <end position="1399"/>
    </location>
</feature>
<comment type="caution">
    <text evidence="5">The sequence shown here is derived from an EMBL/GenBank/DDBJ whole genome shotgun (WGS) entry which is preliminary data.</text>
</comment>
<dbReference type="PROSITE" id="PS50088">
    <property type="entry name" value="ANK_REPEAT"/>
    <property type="match status" value="15"/>
</dbReference>
<keyword evidence="6" id="KW-1185">Reference proteome</keyword>
<feature type="repeat" description="ANK" evidence="3">
    <location>
        <begin position="1433"/>
        <end position="1465"/>
    </location>
</feature>
<feature type="transmembrane region" description="Helical" evidence="4">
    <location>
        <begin position="564"/>
        <end position="584"/>
    </location>
</feature>
<feature type="repeat" description="ANK" evidence="3">
    <location>
        <begin position="1334"/>
        <end position="1366"/>
    </location>
</feature>
<evidence type="ECO:0000256" key="3">
    <source>
        <dbReference type="PROSITE-ProRule" id="PRU00023"/>
    </source>
</evidence>
<feature type="repeat" description="ANK" evidence="3">
    <location>
        <begin position="1664"/>
        <end position="1696"/>
    </location>
</feature>
<dbReference type="SUPFAM" id="SSF48403">
    <property type="entry name" value="Ankyrin repeat"/>
    <property type="match status" value="2"/>
</dbReference>
<accession>A0ABR3GF32</accession>
<dbReference type="PROSITE" id="PS50297">
    <property type="entry name" value="ANK_REP_REGION"/>
    <property type="match status" value="15"/>
</dbReference>
<organism evidence="5 6">
    <name type="scientific">Discina gigas</name>
    <dbReference type="NCBI Taxonomy" id="1032678"/>
    <lineage>
        <taxon>Eukaryota</taxon>
        <taxon>Fungi</taxon>
        <taxon>Dikarya</taxon>
        <taxon>Ascomycota</taxon>
        <taxon>Pezizomycotina</taxon>
        <taxon>Pezizomycetes</taxon>
        <taxon>Pezizales</taxon>
        <taxon>Discinaceae</taxon>
        <taxon>Discina</taxon>
    </lineage>
</organism>
<keyword evidence="4" id="KW-1133">Transmembrane helix</keyword>
<evidence type="ECO:0000256" key="2">
    <source>
        <dbReference type="ARBA" id="ARBA00023043"/>
    </source>
</evidence>
<feature type="repeat" description="ANK" evidence="3">
    <location>
        <begin position="1466"/>
        <end position="1498"/>
    </location>
</feature>
<dbReference type="Pfam" id="PF13637">
    <property type="entry name" value="Ank_4"/>
    <property type="match status" value="1"/>
</dbReference>
<feature type="repeat" description="ANK" evidence="3">
    <location>
        <begin position="1136"/>
        <end position="1168"/>
    </location>
</feature>
<dbReference type="PANTHER" id="PTHR24171">
    <property type="entry name" value="ANKYRIN REPEAT DOMAIN-CONTAINING PROTEIN 39-RELATED"/>
    <property type="match status" value="1"/>
</dbReference>
<protein>
    <recommendedName>
        <fullName evidence="7">Ankyrin repeat protein</fullName>
    </recommendedName>
</protein>
<dbReference type="Pfam" id="PF12796">
    <property type="entry name" value="Ank_2"/>
    <property type="match status" value="5"/>
</dbReference>
<feature type="transmembrane region" description="Helical" evidence="4">
    <location>
        <begin position="300"/>
        <end position="324"/>
    </location>
</feature>
<feature type="transmembrane region" description="Helical" evidence="4">
    <location>
        <begin position="336"/>
        <end position="358"/>
    </location>
</feature>
<keyword evidence="4" id="KW-0812">Transmembrane</keyword>
<dbReference type="InterPro" id="IPR002110">
    <property type="entry name" value="Ankyrin_rpt"/>
</dbReference>
<dbReference type="SMART" id="SM00248">
    <property type="entry name" value="ANK"/>
    <property type="match status" value="17"/>
</dbReference>
<evidence type="ECO:0008006" key="7">
    <source>
        <dbReference type="Google" id="ProtNLM"/>
    </source>
</evidence>
<dbReference type="PRINTS" id="PR01415">
    <property type="entry name" value="ANKYRIN"/>
</dbReference>